<dbReference type="AlphaFoldDB" id="A0A7R8X4S7"/>
<evidence type="ECO:0000259" key="1">
    <source>
        <dbReference type="PROSITE" id="PS50835"/>
    </source>
</evidence>
<keyword evidence="3" id="KW-1185">Reference proteome</keyword>
<dbReference type="Gene3D" id="2.60.40.10">
    <property type="entry name" value="Immunoglobulins"/>
    <property type="match status" value="1"/>
</dbReference>
<evidence type="ECO:0000313" key="2">
    <source>
        <dbReference type="EMBL" id="CAD7242834.1"/>
    </source>
</evidence>
<dbReference type="InterPro" id="IPR007110">
    <property type="entry name" value="Ig-like_dom"/>
</dbReference>
<gene>
    <name evidence="2" type="ORF">DSTB1V02_LOCUS2778</name>
</gene>
<dbReference type="InterPro" id="IPR013783">
    <property type="entry name" value="Ig-like_fold"/>
</dbReference>
<name>A0A7R8X4S7_9CRUS</name>
<dbReference type="EMBL" id="LR899839">
    <property type="protein sequence ID" value="CAD7242834.1"/>
    <property type="molecule type" value="Genomic_DNA"/>
</dbReference>
<dbReference type="PANTHER" id="PTHR21261">
    <property type="entry name" value="BEAT PROTEIN"/>
    <property type="match status" value="1"/>
</dbReference>
<dbReference type="OrthoDB" id="10015491at2759"/>
<dbReference type="Proteomes" id="UP000677054">
    <property type="component" value="Unassembled WGS sequence"/>
</dbReference>
<dbReference type="PROSITE" id="PS50835">
    <property type="entry name" value="IG_LIKE"/>
    <property type="match status" value="1"/>
</dbReference>
<evidence type="ECO:0000313" key="3">
    <source>
        <dbReference type="Proteomes" id="UP000677054"/>
    </source>
</evidence>
<feature type="domain" description="Ig-like" evidence="1">
    <location>
        <begin position="58"/>
        <end position="145"/>
    </location>
</feature>
<organism evidence="2">
    <name type="scientific">Darwinula stevensoni</name>
    <dbReference type="NCBI Taxonomy" id="69355"/>
    <lineage>
        <taxon>Eukaryota</taxon>
        <taxon>Metazoa</taxon>
        <taxon>Ecdysozoa</taxon>
        <taxon>Arthropoda</taxon>
        <taxon>Crustacea</taxon>
        <taxon>Oligostraca</taxon>
        <taxon>Ostracoda</taxon>
        <taxon>Podocopa</taxon>
        <taxon>Podocopida</taxon>
        <taxon>Darwinulocopina</taxon>
        <taxon>Darwinuloidea</taxon>
        <taxon>Darwinulidae</taxon>
        <taxon>Darwinula</taxon>
    </lineage>
</organism>
<reference evidence="2" key="1">
    <citation type="submission" date="2020-11" db="EMBL/GenBank/DDBJ databases">
        <authorList>
            <person name="Tran Van P."/>
        </authorList>
    </citation>
    <scope>NUCLEOTIDE SEQUENCE</scope>
</reference>
<accession>A0A7R8X4S7</accession>
<dbReference type="PANTHER" id="PTHR21261:SF15">
    <property type="entry name" value="BEATEN PATH IIIA, ISOFORM D-RELATED"/>
    <property type="match status" value="1"/>
</dbReference>
<sequence length="226" mass="25455">MQHSASLGDSDSRRLSLRNVSLATSGRYRCEVSAEAPSFQTVKDSFHLQIYVLPSRGPVINGVLDYRRLGVRKGDELRLNCSCHQSAPPTSLSWFINDHKVHDKHVLEYPPREEGELMTSVLGLRIKMEERHMAEHALRVKCVASLDPVFWRSQEESFPIIQDFPLPDDGSSGVAVAPSTTGKCILSRPSSRDFQAPSQLPLPCILMKIRLSRNVLHEAVRRSERQ</sequence>
<dbReference type="EMBL" id="CAJPEV010000322">
    <property type="protein sequence ID" value="CAG0883979.1"/>
    <property type="molecule type" value="Genomic_DNA"/>
</dbReference>
<proteinExistence type="predicted"/>
<protein>
    <recommendedName>
        <fullName evidence="1">Ig-like domain-containing protein</fullName>
    </recommendedName>
</protein>